<feature type="domain" description="C2H2-type" evidence="9">
    <location>
        <begin position="340"/>
        <end position="367"/>
    </location>
</feature>
<dbReference type="SUPFAM" id="SSF57667">
    <property type="entry name" value="beta-beta-alpha zinc fingers"/>
    <property type="match status" value="4"/>
</dbReference>
<keyword evidence="11" id="KW-1185">Reference proteome</keyword>
<evidence type="ECO:0000256" key="2">
    <source>
        <dbReference type="ARBA" id="ARBA00022723"/>
    </source>
</evidence>
<protein>
    <recommendedName>
        <fullName evidence="9">C2H2-type domain-containing protein</fullName>
    </recommendedName>
</protein>
<evidence type="ECO:0000256" key="4">
    <source>
        <dbReference type="ARBA" id="ARBA00022771"/>
    </source>
</evidence>
<feature type="domain" description="C2H2-type" evidence="9">
    <location>
        <begin position="1308"/>
        <end position="1335"/>
    </location>
</feature>
<feature type="region of interest" description="Disordered" evidence="8">
    <location>
        <begin position="128"/>
        <end position="160"/>
    </location>
</feature>
<dbReference type="GO" id="GO:0008270">
    <property type="term" value="F:zinc ion binding"/>
    <property type="evidence" value="ECO:0007669"/>
    <property type="project" value="UniProtKB-KW"/>
</dbReference>
<evidence type="ECO:0000313" key="11">
    <source>
        <dbReference type="Proteomes" id="UP001634394"/>
    </source>
</evidence>
<feature type="region of interest" description="Disordered" evidence="8">
    <location>
        <begin position="494"/>
        <end position="523"/>
    </location>
</feature>
<name>A0ABD3V3S5_SINWO</name>
<feature type="region of interest" description="Disordered" evidence="8">
    <location>
        <begin position="287"/>
        <end position="340"/>
    </location>
</feature>
<evidence type="ECO:0000313" key="10">
    <source>
        <dbReference type="EMBL" id="KAL3855172.1"/>
    </source>
</evidence>
<evidence type="ECO:0000256" key="3">
    <source>
        <dbReference type="ARBA" id="ARBA00022737"/>
    </source>
</evidence>
<dbReference type="Proteomes" id="UP001634394">
    <property type="component" value="Unassembled WGS sequence"/>
</dbReference>
<feature type="domain" description="C2H2-type" evidence="9">
    <location>
        <begin position="1416"/>
        <end position="1443"/>
    </location>
</feature>
<dbReference type="PROSITE" id="PS00028">
    <property type="entry name" value="ZINC_FINGER_C2H2_1"/>
    <property type="match status" value="7"/>
</dbReference>
<evidence type="ECO:0000256" key="5">
    <source>
        <dbReference type="ARBA" id="ARBA00022833"/>
    </source>
</evidence>
<comment type="subcellular location">
    <subcellularLocation>
        <location evidence="1">Nucleus</location>
    </subcellularLocation>
</comment>
<dbReference type="SMART" id="SM00355">
    <property type="entry name" value="ZnF_C2H2"/>
    <property type="match status" value="7"/>
</dbReference>
<feature type="compositionally biased region" description="Basic and acidic residues" evidence="8">
    <location>
        <begin position="494"/>
        <end position="521"/>
    </location>
</feature>
<sequence>MNEYTQNESEQFSDLTSATMTSTTFVKPEISKSEISMATKTSESVVSMATDLYVSDDCGKQETSDIFSMAASIFYQDNGDPSFSSGLTYEPNYVYLSNVDISVQGHEQQGSQQFCQNESVNSINFQYPGNNSSSDEPNFGGQISQNFISPSNQNDSYSGSYGNDVASSNQSGMFNQGCDSNGTSQGQGHNLWSFNPGFINSYGNGIRSSDMNQQQEFWMQGQQSFSGNIGFGGHVPFDNVGLNFSANMNQNLPPFSQMQSYGNPGNPFGANVAGYGIVPGQQSVPAFSENERSFNPSFVPNSSPYPIPPSGGTGKSEGKTSSDSPKGSQRSRNSDADKPYDCTNCGKSFKSEWSLKRHALVHSGEKPYKCNMCDQRYARSDKLRSHLRIHNVIDTKIDIKAFRDITRTRTSKKSRKDAQQIQSVTDVSENNVTCSDGSAQVGPLPNFSQVFSPPETVASNSELATTRGSEVQNSNTINSDNFVLASEESFSLKEEMSRKEDDLQNTGKVKDMSWHDSDSRNGKSVIGIENKTKTEVFLKTNAENPAQGCEGICPSQNKGQTMTVAGTRGESFLLSIGCDSISAIKMQSDCKPLSAYVPEKNESSCSSNSGGSELVNDKNLIANSTCEAKRPNKMRNVKEEQNQHFQGKYETINNATFVPLERNINQEVEKSSIVKVETDKHGSSQKHESVIKIIQEVIGKINQESSTTRDEHLESPVFTKGLTLHDIENDLGRHVPDGVHSDELGQNNFNSHRNAINLLGPKKINNPDAQENIIKQPNEKCVNLCYDQEGTSNPRFVMHVLTDKNKYVPEMKMMRQQNNNEAGVIPVTQSSVNTLSFGLGLLNPESIGNPDFGLDMLSEHDINNAESELGLTAQQNETDLDSGFGLFHQQGIENSSPRYVMLNPDRVDEADSGFSGITQENEIKTIIKTFNLKPAEIIKVTQYPPSDPNSLCKSLSSVKTIDQPQTKKKKSTSSKKKKKDDKKEEEKQNSAITSVDDLDDGSIVKDREETKMPRKRKAKEAHSCDVCGRLFTQKGSVIRHQLVHSGEKPFECDVCSIKFARIDNLRAHKKTHGIFESWNPNQKGETVTVNNDKRRSKRHGRSDTKKINSAQIMDLKAPKEKCDEYKTGQQCDKFEIITGENQDVHPDIVTISTAINYEAGHFNDFLVNETKTGNNVKELNLSHKNKELGQQITLCSSAETNKIYQNVVEKSKYNNIGSVKNNQVVGHRGNAVKKRKKDAKKKVSVRESFQKFGQNRRTVKHLQSKEVLREIRTKRSVTDKNLKKSGIICHCGPNAQSMGLSIIWQKSYICSVCHVSFVNLCSTWNHMFLHTKQDSSRCEICSEKFLSAQKLKCHLLKHISRGKARHKCVYCGFESQSARGFKNVRATRKGTSEIKYASRKQKQFLNSTKVAEASCYKCKLCGKGFLWLSYLRFHLLGHKDRLSIFEKTRKKKKVKFIHRSQGGKNTHGKKISHKTASQIKREKKS</sequence>
<evidence type="ECO:0000256" key="7">
    <source>
        <dbReference type="PROSITE-ProRule" id="PRU00042"/>
    </source>
</evidence>
<feature type="region of interest" description="Disordered" evidence="8">
    <location>
        <begin position="941"/>
        <end position="1017"/>
    </location>
</feature>
<organism evidence="10 11">
    <name type="scientific">Sinanodonta woodiana</name>
    <name type="common">Chinese pond mussel</name>
    <name type="synonym">Anodonta woodiana</name>
    <dbReference type="NCBI Taxonomy" id="1069815"/>
    <lineage>
        <taxon>Eukaryota</taxon>
        <taxon>Metazoa</taxon>
        <taxon>Spiralia</taxon>
        <taxon>Lophotrochozoa</taxon>
        <taxon>Mollusca</taxon>
        <taxon>Bivalvia</taxon>
        <taxon>Autobranchia</taxon>
        <taxon>Heteroconchia</taxon>
        <taxon>Palaeoheterodonta</taxon>
        <taxon>Unionida</taxon>
        <taxon>Unionoidea</taxon>
        <taxon>Unionidae</taxon>
        <taxon>Unioninae</taxon>
        <taxon>Sinanodonta</taxon>
    </lineage>
</organism>
<dbReference type="Gene3D" id="3.30.160.60">
    <property type="entry name" value="Classic Zinc Finger"/>
    <property type="match status" value="5"/>
</dbReference>
<comment type="caution">
    <text evidence="10">The sequence shown here is derived from an EMBL/GenBank/DDBJ whole genome shotgun (WGS) entry which is preliminary data.</text>
</comment>
<dbReference type="PROSITE" id="PS50157">
    <property type="entry name" value="ZINC_FINGER_C2H2_2"/>
    <property type="match status" value="6"/>
</dbReference>
<evidence type="ECO:0000256" key="8">
    <source>
        <dbReference type="SAM" id="MobiDB-lite"/>
    </source>
</evidence>
<keyword evidence="3" id="KW-0677">Repeat</keyword>
<dbReference type="Pfam" id="PF13912">
    <property type="entry name" value="zf-C2H2_6"/>
    <property type="match status" value="1"/>
</dbReference>
<feature type="compositionally biased region" description="Polar residues" evidence="8">
    <location>
        <begin position="948"/>
        <end position="964"/>
    </location>
</feature>
<feature type="domain" description="C2H2-type" evidence="9">
    <location>
        <begin position="1050"/>
        <end position="1072"/>
    </location>
</feature>
<reference evidence="10 11" key="1">
    <citation type="submission" date="2024-11" db="EMBL/GenBank/DDBJ databases">
        <title>Chromosome-level genome assembly of the freshwater bivalve Anodonta woodiana.</title>
        <authorList>
            <person name="Chen X."/>
        </authorList>
    </citation>
    <scope>NUCLEOTIDE SEQUENCE [LARGE SCALE GENOMIC DNA]</scope>
    <source>
        <strain evidence="10">MN2024</strain>
        <tissue evidence="10">Gills</tissue>
    </source>
</reference>
<feature type="compositionally biased region" description="Basic and acidic residues" evidence="8">
    <location>
        <begin position="1002"/>
        <end position="1012"/>
    </location>
</feature>
<dbReference type="InterPro" id="IPR036236">
    <property type="entry name" value="Znf_C2H2_sf"/>
</dbReference>
<feature type="domain" description="C2H2-type" evidence="9">
    <location>
        <begin position="368"/>
        <end position="390"/>
    </location>
</feature>
<dbReference type="PANTHER" id="PTHR24408:SF58">
    <property type="entry name" value="TRANSCRIPTION FACTOR (TFIIIA), PUTATIVE (AFU_ORTHOLOGUE AFUA_1G05150)-RELATED"/>
    <property type="match status" value="1"/>
</dbReference>
<keyword evidence="6" id="KW-0539">Nucleus</keyword>
<feature type="region of interest" description="Disordered" evidence="8">
    <location>
        <begin position="1084"/>
        <end position="1105"/>
    </location>
</feature>
<feature type="domain" description="C2H2-type" evidence="9">
    <location>
        <begin position="1022"/>
        <end position="1049"/>
    </location>
</feature>
<feature type="compositionally biased region" description="Basic residues" evidence="8">
    <location>
        <begin position="966"/>
        <end position="980"/>
    </location>
</feature>
<dbReference type="GO" id="GO:0005634">
    <property type="term" value="C:nucleus"/>
    <property type="evidence" value="ECO:0007669"/>
    <property type="project" value="UniProtKB-SubCell"/>
</dbReference>
<keyword evidence="2" id="KW-0479">Metal-binding</keyword>
<dbReference type="PANTHER" id="PTHR24408">
    <property type="entry name" value="ZINC FINGER PROTEIN"/>
    <property type="match status" value="1"/>
</dbReference>
<dbReference type="InterPro" id="IPR013087">
    <property type="entry name" value="Znf_C2H2_type"/>
</dbReference>
<evidence type="ECO:0000256" key="1">
    <source>
        <dbReference type="ARBA" id="ARBA00004123"/>
    </source>
</evidence>
<keyword evidence="5" id="KW-0862">Zinc</keyword>
<evidence type="ECO:0000259" key="9">
    <source>
        <dbReference type="PROSITE" id="PS50157"/>
    </source>
</evidence>
<gene>
    <name evidence="10" type="ORF">ACJMK2_014393</name>
</gene>
<feature type="region of interest" description="Disordered" evidence="8">
    <location>
        <begin position="1457"/>
        <end position="1485"/>
    </location>
</feature>
<dbReference type="FunFam" id="3.30.160.60:FF:000358">
    <property type="entry name" value="zinc finger protein 24"/>
    <property type="match status" value="1"/>
</dbReference>
<dbReference type="EMBL" id="JBJQND010000014">
    <property type="protein sequence ID" value="KAL3855171.1"/>
    <property type="molecule type" value="Genomic_DNA"/>
</dbReference>
<dbReference type="Pfam" id="PF00096">
    <property type="entry name" value="zf-C2H2"/>
    <property type="match status" value="3"/>
</dbReference>
<dbReference type="EMBL" id="JBJQND010000014">
    <property type="protein sequence ID" value="KAL3855172.1"/>
    <property type="molecule type" value="Genomic_DNA"/>
</dbReference>
<evidence type="ECO:0000256" key="6">
    <source>
        <dbReference type="ARBA" id="ARBA00023242"/>
    </source>
</evidence>
<keyword evidence="4 7" id="KW-0863">Zinc-finger</keyword>
<feature type="compositionally biased region" description="Low complexity" evidence="8">
    <location>
        <begin position="293"/>
        <end position="302"/>
    </location>
</feature>
<dbReference type="FunFam" id="3.30.160.60:FF:001498">
    <property type="entry name" value="Zinc finger protein 404"/>
    <property type="match status" value="1"/>
</dbReference>
<proteinExistence type="predicted"/>
<dbReference type="FunFam" id="3.30.160.60:FF:000065">
    <property type="entry name" value="B-cell CLL/lymphoma 6, member B"/>
    <property type="match status" value="1"/>
</dbReference>
<accession>A0ABD3V3S5</accession>